<dbReference type="Pfam" id="PF13581">
    <property type="entry name" value="HATPase_c_2"/>
    <property type="match status" value="1"/>
</dbReference>
<dbReference type="InterPro" id="IPR036890">
    <property type="entry name" value="HATPase_C_sf"/>
</dbReference>
<gene>
    <name evidence="3" type="ORF">GCM10012287_45580</name>
</gene>
<keyword evidence="4" id="KW-1185">Reference proteome</keyword>
<keyword evidence="1" id="KW-0418">Kinase</keyword>
<keyword evidence="3" id="KW-0547">Nucleotide-binding</keyword>
<keyword evidence="1" id="KW-0723">Serine/threonine-protein kinase</keyword>
<evidence type="ECO:0000313" key="4">
    <source>
        <dbReference type="Proteomes" id="UP000631535"/>
    </source>
</evidence>
<dbReference type="CDD" id="cd16936">
    <property type="entry name" value="HATPase_RsbW-like"/>
    <property type="match status" value="1"/>
</dbReference>
<dbReference type="Gene3D" id="3.30.565.10">
    <property type="entry name" value="Histidine kinase-like ATPase, C-terminal domain"/>
    <property type="match status" value="1"/>
</dbReference>
<feature type="domain" description="Histidine kinase/HSP90-like ATPase" evidence="2">
    <location>
        <begin position="22"/>
        <end position="132"/>
    </location>
</feature>
<protein>
    <submittedName>
        <fullName evidence="3">ATP-binding protein</fullName>
    </submittedName>
</protein>
<comment type="caution">
    <text evidence="3">The sequence shown here is derived from an EMBL/GenBank/DDBJ whole genome shotgun (WGS) entry which is preliminary data.</text>
</comment>
<keyword evidence="1" id="KW-0808">Transferase</keyword>
<dbReference type="InterPro" id="IPR003594">
    <property type="entry name" value="HATPase_dom"/>
</dbReference>
<dbReference type="InterPro" id="IPR050267">
    <property type="entry name" value="Anti-sigma-factor_SerPK"/>
</dbReference>
<sequence>MWRGLPQLGHSSVSGSATCALPPRFDAVKSARDFTRETLQRWRLEGEFDTVALVVSELVTNALRHGLTPRGTTPELTSPVRLDLMRWAARLVCAVRDPSGAPPETTANNCTEFVDFTAESGRGLCLVESFSDGWGWHPLTGMMRGKVVWALFRIAPA</sequence>
<reference evidence="4" key="1">
    <citation type="journal article" date="2019" name="Int. J. Syst. Evol. Microbiol.">
        <title>The Global Catalogue of Microorganisms (GCM) 10K type strain sequencing project: providing services to taxonomists for standard genome sequencing and annotation.</title>
        <authorList>
            <consortium name="The Broad Institute Genomics Platform"/>
            <consortium name="The Broad Institute Genome Sequencing Center for Infectious Disease"/>
            <person name="Wu L."/>
            <person name="Ma J."/>
        </authorList>
    </citation>
    <scope>NUCLEOTIDE SEQUENCE [LARGE SCALE GENOMIC DNA]</scope>
    <source>
        <strain evidence="4">CGMCC 4.7178</strain>
    </source>
</reference>
<organism evidence="3 4">
    <name type="scientific">Streptomyces daqingensis</name>
    <dbReference type="NCBI Taxonomy" id="1472640"/>
    <lineage>
        <taxon>Bacteria</taxon>
        <taxon>Bacillati</taxon>
        <taxon>Actinomycetota</taxon>
        <taxon>Actinomycetes</taxon>
        <taxon>Kitasatosporales</taxon>
        <taxon>Streptomycetaceae</taxon>
        <taxon>Streptomyces</taxon>
    </lineage>
</organism>
<dbReference type="Proteomes" id="UP000631535">
    <property type="component" value="Unassembled WGS sequence"/>
</dbReference>
<evidence type="ECO:0000256" key="1">
    <source>
        <dbReference type="ARBA" id="ARBA00022527"/>
    </source>
</evidence>
<dbReference type="SUPFAM" id="SSF55874">
    <property type="entry name" value="ATPase domain of HSP90 chaperone/DNA topoisomerase II/histidine kinase"/>
    <property type="match status" value="1"/>
</dbReference>
<name>A0ABQ2MN82_9ACTN</name>
<dbReference type="GO" id="GO:0005524">
    <property type="term" value="F:ATP binding"/>
    <property type="evidence" value="ECO:0007669"/>
    <property type="project" value="UniProtKB-KW"/>
</dbReference>
<proteinExistence type="predicted"/>
<dbReference type="EMBL" id="BMMP01000016">
    <property type="protein sequence ID" value="GGO55107.1"/>
    <property type="molecule type" value="Genomic_DNA"/>
</dbReference>
<dbReference type="PANTHER" id="PTHR35526:SF3">
    <property type="entry name" value="ANTI-SIGMA-F FACTOR RSBW"/>
    <property type="match status" value="1"/>
</dbReference>
<keyword evidence="3" id="KW-0067">ATP-binding</keyword>
<accession>A0ABQ2MN82</accession>
<evidence type="ECO:0000313" key="3">
    <source>
        <dbReference type="EMBL" id="GGO55107.1"/>
    </source>
</evidence>
<evidence type="ECO:0000259" key="2">
    <source>
        <dbReference type="Pfam" id="PF13581"/>
    </source>
</evidence>
<dbReference type="PANTHER" id="PTHR35526">
    <property type="entry name" value="ANTI-SIGMA-F FACTOR RSBW-RELATED"/>
    <property type="match status" value="1"/>
</dbReference>